<feature type="domain" description="Reverse transcriptase" evidence="1">
    <location>
        <begin position="1"/>
        <end position="129"/>
    </location>
</feature>
<dbReference type="RefSeq" id="YP_010502950.1">
    <property type="nucleotide sequence ID" value="NC_066984.1"/>
</dbReference>
<dbReference type="SUPFAM" id="SSF56672">
    <property type="entry name" value="DNA/RNA polymerases"/>
    <property type="match status" value="1"/>
</dbReference>
<dbReference type="InterPro" id="IPR000477">
    <property type="entry name" value="RT_dom"/>
</dbReference>
<sequence>MSPILANVILHKLDKFMVDLKTQFYTGRSHRMNPEYKRLWRTGQMNILRDRERNISSRMLKDTQYKRLQYVRYADDFLIGVIGSKSDCEMLRCKIKDFLDSKLKMTLNLDKTKITHARDDMAAFLGTNVRITPPRLRPIVHYELLFFNEWD</sequence>
<reference evidence="2" key="1">
    <citation type="submission" date="2022-03" db="EMBL/GenBank/DDBJ databases">
        <title>The complete organellar genomes of the entheogenic plant Psychotria viridis Ruiz &amp; Pav. (Rubiaceae).</title>
        <authorList>
            <person name="Varani A.M."/>
            <person name="Silva S.R."/>
            <person name="Lopes S.S.S."/>
            <person name="Barbosa J.B.F."/>
            <person name="Oliveira D.R."/>
            <person name="Correa M.A."/>
            <person name="Moraes A.P."/>
            <person name="Miranda V.F.O."/>
            <person name="Prosdocimi F."/>
        </authorList>
    </citation>
    <scope>NUCLEOTIDE SEQUENCE</scope>
</reference>
<gene>
    <name evidence="2" type="primary">ltrA</name>
</gene>
<proteinExistence type="predicted"/>
<geneLocation type="mitochondrion" evidence="2"/>
<evidence type="ECO:0000259" key="1">
    <source>
        <dbReference type="PROSITE" id="PS50878"/>
    </source>
</evidence>
<evidence type="ECO:0000313" key="2">
    <source>
        <dbReference type="EMBL" id="UXD78727.1"/>
    </source>
</evidence>
<dbReference type="PANTHER" id="PTHR34047:SF8">
    <property type="entry name" value="PROTEIN YKFC"/>
    <property type="match status" value="1"/>
</dbReference>
<organism evidence="2">
    <name type="scientific">Psychotria viridis</name>
    <dbReference type="NCBI Taxonomy" id="189196"/>
    <lineage>
        <taxon>Eukaryota</taxon>
        <taxon>Viridiplantae</taxon>
        <taxon>Streptophyta</taxon>
        <taxon>Embryophyta</taxon>
        <taxon>Tracheophyta</taxon>
        <taxon>Spermatophyta</taxon>
        <taxon>Magnoliopsida</taxon>
        <taxon>eudicotyledons</taxon>
        <taxon>Gunneridae</taxon>
        <taxon>Pentapetalae</taxon>
        <taxon>asterids</taxon>
        <taxon>lamiids</taxon>
        <taxon>Gentianales</taxon>
        <taxon>Rubiaceae</taxon>
        <taxon>Rubioideae</taxon>
        <taxon>Psychotrieae</taxon>
        <taxon>Psychotria</taxon>
    </lineage>
</organism>
<dbReference type="InterPro" id="IPR043502">
    <property type="entry name" value="DNA/RNA_pol_sf"/>
</dbReference>
<dbReference type="PROSITE" id="PS50878">
    <property type="entry name" value="RT_POL"/>
    <property type="match status" value="1"/>
</dbReference>
<dbReference type="GeneID" id="75518513"/>
<dbReference type="EMBL" id="ON064100">
    <property type="protein sequence ID" value="UXD78770.1"/>
    <property type="molecule type" value="Genomic_DNA"/>
</dbReference>
<keyword evidence="2" id="KW-0496">Mitochondrion</keyword>
<dbReference type="EMBL" id="ON064099">
    <property type="protein sequence ID" value="UXD78727.1"/>
    <property type="molecule type" value="Genomic_DNA"/>
</dbReference>
<protein>
    <submittedName>
        <fullName evidence="2">Group II intron-encoded protein LtrA</fullName>
    </submittedName>
</protein>
<accession>A0A977KC71</accession>
<dbReference type="AlphaFoldDB" id="A0A977KC71"/>
<dbReference type="PANTHER" id="PTHR34047">
    <property type="entry name" value="NUCLEAR INTRON MATURASE 1, MITOCHONDRIAL-RELATED"/>
    <property type="match status" value="1"/>
</dbReference>
<dbReference type="InterPro" id="IPR051083">
    <property type="entry name" value="GrpII_Intron_Splice-Mob/Def"/>
</dbReference>
<name>A0A977KC71_9GENT</name>